<dbReference type="RefSeq" id="WP_319063841.1">
    <property type="nucleotide sequence ID" value="NZ_JARAYT010000022.1"/>
</dbReference>
<evidence type="ECO:0000313" key="1">
    <source>
        <dbReference type="EMBL" id="MDX3706946.1"/>
    </source>
</evidence>
<protein>
    <submittedName>
        <fullName evidence="1">DUF6303 family protein</fullName>
    </submittedName>
</protein>
<comment type="caution">
    <text evidence="1">The sequence shown here is derived from an EMBL/GenBank/DDBJ whole genome shotgun (WGS) entry which is preliminary data.</text>
</comment>
<name>A0ABU4NVZ1_9ACTN</name>
<evidence type="ECO:0000313" key="2">
    <source>
        <dbReference type="Proteomes" id="UP001271274"/>
    </source>
</evidence>
<reference evidence="1 2" key="1">
    <citation type="journal article" date="2023" name="Microb. Genom.">
        <title>Mesoterricola silvestris gen. nov., sp. nov., Mesoterricola sediminis sp. nov., Geothrix oryzae sp. nov., Geothrix edaphica sp. nov., Geothrix rubra sp. nov., and Geothrix limicola sp. nov., six novel members of Acidobacteriota isolated from soils.</title>
        <authorList>
            <person name="Weisberg A.J."/>
            <person name="Pearce E."/>
            <person name="Kramer C.G."/>
            <person name="Chang J.H."/>
            <person name="Clarke C.R."/>
        </authorList>
    </citation>
    <scope>NUCLEOTIDE SEQUENCE [LARGE SCALE GENOMIC DNA]</scope>
    <source>
        <strain evidence="1 2">ID09-01A</strain>
    </source>
</reference>
<proteinExistence type="predicted"/>
<dbReference type="Pfam" id="PF19820">
    <property type="entry name" value="DUF6303"/>
    <property type="match status" value="1"/>
</dbReference>
<accession>A0ABU4NVZ1</accession>
<dbReference type="EMBL" id="JARAYU010000037">
    <property type="protein sequence ID" value="MDX3706946.1"/>
    <property type="molecule type" value="Genomic_DNA"/>
</dbReference>
<organism evidence="1 2">
    <name type="scientific">Streptomyces europaeiscabiei</name>
    <dbReference type="NCBI Taxonomy" id="146819"/>
    <lineage>
        <taxon>Bacteria</taxon>
        <taxon>Bacillati</taxon>
        <taxon>Actinomycetota</taxon>
        <taxon>Actinomycetes</taxon>
        <taxon>Kitasatosporales</taxon>
        <taxon>Streptomycetaceae</taxon>
        <taxon>Streptomyces</taxon>
    </lineage>
</organism>
<keyword evidence="2" id="KW-1185">Reference proteome</keyword>
<sequence>MSGRVLRAQISQRCCGTTAPEKTAGPCWQLFVVMTGRVDEWPVFTWPTSAPAPTVDERTAALAALGYRLAEDDGWEWCEDTTPAYHAHPVRVALMAAADIRPLDGGAA</sequence>
<dbReference type="Proteomes" id="UP001271274">
    <property type="component" value="Unassembled WGS sequence"/>
</dbReference>
<gene>
    <name evidence="1" type="ORF">PV662_46170</name>
</gene>
<dbReference type="InterPro" id="IPR046270">
    <property type="entry name" value="DUF6303"/>
</dbReference>